<evidence type="ECO:0000313" key="1">
    <source>
        <dbReference type="EMBL" id="CAK9031933.1"/>
    </source>
</evidence>
<reference evidence="1 2" key="1">
    <citation type="submission" date="2024-02" db="EMBL/GenBank/DDBJ databases">
        <authorList>
            <person name="Chen Y."/>
            <person name="Shah S."/>
            <person name="Dougan E. K."/>
            <person name="Thang M."/>
            <person name="Chan C."/>
        </authorList>
    </citation>
    <scope>NUCLEOTIDE SEQUENCE [LARGE SCALE GENOMIC DNA]</scope>
</reference>
<evidence type="ECO:0000313" key="2">
    <source>
        <dbReference type="Proteomes" id="UP001642464"/>
    </source>
</evidence>
<sequence>MLASFDVYRTRPCLGTCPGRTEAEGLDCNWHSYEEVGMSSRALAEGLREVVDGMGPSVILGLLSAVSDLG</sequence>
<comment type="caution">
    <text evidence="1">The sequence shown here is derived from an EMBL/GenBank/DDBJ whole genome shotgun (WGS) entry which is preliminary data.</text>
</comment>
<name>A0ABP0KYF9_9DINO</name>
<keyword evidence="2" id="KW-1185">Reference proteome</keyword>
<dbReference type="EMBL" id="CAXAMM010013669">
    <property type="protein sequence ID" value="CAK9031933.1"/>
    <property type="molecule type" value="Genomic_DNA"/>
</dbReference>
<proteinExistence type="predicted"/>
<accession>A0ABP0KYF9</accession>
<gene>
    <name evidence="1" type="ORF">SCF082_LOCUS19844</name>
</gene>
<protein>
    <submittedName>
        <fullName evidence="1">Uncharacterized protein</fullName>
    </submittedName>
</protein>
<dbReference type="Proteomes" id="UP001642464">
    <property type="component" value="Unassembled WGS sequence"/>
</dbReference>
<organism evidence="1 2">
    <name type="scientific">Durusdinium trenchii</name>
    <dbReference type="NCBI Taxonomy" id="1381693"/>
    <lineage>
        <taxon>Eukaryota</taxon>
        <taxon>Sar</taxon>
        <taxon>Alveolata</taxon>
        <taxon>Dinophyceae</taxon>
        <taxon>Suessiales</taxon>
        <taxon>Symbiodiniaceae</taxon>
        <taxon>Durusdinium</taxon>
    </lineage>
</organism>